<reference evidence="1" key="1">
    <citation type="submission" date="2022-06" db="EMBL/GenBank/DDBJ databases">
        <title>Akkermansia biwalacus sp. nov., an anaerobic mucin-degrading bacterium isolated from human intestine.</title>
        <authorList>
            <person name="Kobayashi Y."/>
            <person name="Inoue S."/>
            <person name="Kawahara T."/>
            <person name="Kohda N."/>
        </authorList>
    </citation>
    <scope>NUCLEOTIDE SEQUENCE</scope>
    <source>
        <strain evidence="1">WON2089</strain>
    </source>
</reference>
<dbReference type="EMBL" id="AP025943">
    <property type="protein sequence ID" value="BDL44872.1"/>
    <property type="molecule type" value="Genomic_DNA"/>
</dbReference>
<protein>
    <recommendedName>
        <fullName evidence="3">DUF4442 domain-containing protein</fullName>
    </recommendedName>
</protein>
<dbReference type="RefSeq" id="WP_215435103.1">
    <property type="nucleotide sequence ID" value="NZ_AP025943.1"/>
</dbReference>
<evidence type="ECO:0008006" key="3">
    <source>
        <dbReference type="Google" id="ProtNLM"/>
    </source>
</evidence>
<evidence type="ECO:0000313" key="2">
    <source>
        <dbReference type="Proteomes" id="UP001062263"/>
    </source>
</evidence>
<proteinExistence type="predicted"/>
<keyword evidence="2" id="KW-1185">Reference proteome</keyword>
<name>A0ABN6QKG1_9BACT</name>
<organism evidence="1 2">
    <name type="scientific">Akkermansia biwaensis</name>
    <dbReference type="NCBI Taxonomy" id="2946555"/>
    <lineage>
        <taxon>Bacteria</taxon>
        <taxon>Pseudomonadati</taxon>
        <taxon>Verrucomicrobiota</taxon>
        <taxon>Verrucomicrobiia</taxon>
        <taxon>Verrucomicrobiales</taxon>
        <taxon>Akkermansiaceae</taxon>
        <taxon>Akkermansia</taxon>
    </lineage>
</organism>
<sequence>MHNQHGIPVEGIISVERDNTLLQKFLNPVGCFYHGKYVVRTALVRGKGNLKGIRNGDQIVVFAHRSILPLMLNVKGTDILLDAEGLSSAPESTTLLPDDWCIIFTCEARDGKISLIAVGYAWSGEGIRQCQSMKLLKDKAD</sequence>
<accession>A0ABN6QKG1</accession>
<dbReference type="Proteomes" id="UP001062263">
    <property type="component" value="Chromosome"/>
</dbReference>
<evidence type="ECO:0000313" key="1">
    <source>
        <dbReference type="EMBL" id="BDL44872.1"/>
    </source>
</evidence>
<gene>
    <name evidence="1" type="ORF">Abiwalacus_24460</name>
</gene>